<dbReference type="GO" id="GO:0051879">
    <property type="term" value="F:Hsp90 protein binding"/>
    <property type="evidence" value="ECO:0007669"/>
    <property type="project" value="TreeGrafter"/>
</dbReference>
<dbReference type="EMBL" id="LT558127">
    <property type="protein sequence ID" value="SAM83671.1"/>
    <property type="molecule type" value="Genomic_DNA"/>
</dbReference>
<dbReference type="EMBL" id="ULHB01000001">
    <property type="protein sequence ID" value="SYW73808.1"/>
    <property type="molecule type" value="Genomic_DNA"/>
</dbReference>
<dbReference type="SUPFAM" id="SSF48452">
    <property type="entry name" value="TPR-like"/>
    <property type="match status" value="1"/>
</dbReference>
<keyword evidence="6" id="KW-1185">Reference proteome</keyword>
<organism evidence="3 5">
    <name type="scientific">Ustilago bromivora</name>
    <dbReference type="NCBI Taxonomy" id="307758"/>
    <lineage>
        <taxon>Eukaryota</taxon>
        <taxon>Fungi</taxon>
        <taxon>Dikarya</taxon>
        <taxon>Basidiomycota</taxon>
        <taxon>Ustilaginomycotina</taxon>
        <taxon>Ustilaginomycetes</taxon>
        <taxon>Ustilaginales</taxon>
        <taxon>Ustilaginaceae</taxon>
        <taxon>Ustilago</taxon>
    </lineage>
</organism>
<gene>
    <name evidence="4" type="ORF">UBRO2_00083</name>
    <name evidence="3" type="ORF">UBRO_06626</name>
</gene>
<evidence type="ECO:0000313" key="6">
    <source>
        <dbReference type="Proteomes" id="UP000658997"/>
    </source>
</evidence>
<evidence type="ECO:0000256" key="2">
    <source>
        <dbReference type="ARBA" id="ARBA00022803"/>
    </source>
</evidence>
<sequence>MDAPPPPQQGPPPPTAEQLAITDATFQQVPLSLDSTTLTLSTPIPSLDLTVLNALIRSLQGLPPNVAFPPPPNAIAPQRSMAINQAREQGNTAYRNKDWAEAIKMYTLAIDVAASRPLWEANQVARDELSLCLANRSAAFASCQDWIGALCDAEAVTKLKKPWAKGHYRKAKALVGLQRCKEARDAFELGLQFDPENAELKTALQDLPRDKNQL</sequence>
<dbReference type="Proteomes" id="UP000658997">
    <property type="component" value="Unassembled WGS sequence"/>
</dbReference>
<dbReference type="AlphaFoldDB" id="A0A1K0H776"/>
<reference evidence="3" key="1">
    <citation type="submission" date="2016-04" db="EMBL/GenBank/DDBJ databases">
        <authorList>
            <person name="Evans L.H."/>
            <person name="Alamgir A."/>
            <person name="Owens N."/>
            <person name="Weber N.D."/>
            <person name="Virtaneva K."/>
            <person name="Barbian K."/>
            <person name="Babar A."/>
            <person name="Rosenke K."/>
        </authorList>
    </citation>
    <scope>NUCLEOTIDE SEQUENCE</scope>
    <source>
        <strain evidence="3">UB2112</strain>
    </source>
</reference>
<dbReference type="InterPro" id="IPR019734">
    <property type="entry name" value="TPR_rpt"/>
</dbReference>
<protein>
    <recommendedName>
        <fullName evidence="7">Translocation protein SEC72</fullName>
    </recommendedName>
</protein>
<dbReference type="OrthoDB" id="433738at2759"/>
<accession>A0A1K0H776</accession>
<dbReference type="SMART" id="SM00028">
    <property type="entry name" value="TPR"/>
    <property type="match status" value="2"/>
</dbReference>
<keyword evidence="1" id="KW-0677">Repeat</keyword>
<evidence type="ECO:0000256" key="1">
    <source>
        <dbReference type="ARBA" id="ARBA00022737"/>
    </source>
</evidence>
<dbReference type="Gene3D" id="1.25.40.10">
    <property type="entry name" value="Tetratricopeptide repeat domain"/>
    <property type="match status" value="1"/>
</dbReference>
<name>A0A1K0H776_9BASI</name>
<dbReference type="PANTHER" id="PTHR22904">
    <property type="entry name" value="TPR REPEAT CONTAINING PROTEIN"/>
    <property type="match status" value="1"/>
</dbReference>
<keyword evidence="2" id="KW-0802">TPR repeat</keyword>
<evidence type="ECO:0000313" key="4">
    <source>
        <dbReference type="EMBL" id="SYW73808.1"/>
    </source>
</evidence>
<dbReference type="InterPro" id="IPR011990">
    <property type="entry name" value="TPR-like_helical_dom_sf"/>
</dbReference>
<evidence type="ECO:0000313" key="5">
    <source>
        <dbReference type="Proteomes" id="UP000179920"/>
    </source>
</evidence>
<evidence type="ECO:0000313" key="3">
    <source>
        <dbReference type="EMBL" id="SAM83671.1"/>
    </source>
</evidence>
<dbReference type="PANTHER" id="PTHR22904:SF523">
    <property type="entry name" value="STRESS-INDUCED-PHOSPHOPROTEIN 1"/>
    <property type="match status" value="1"/>
</dbReference>
<proteinExistence type="predicted"/>
<reference evidence="4" key="3">
    <citation type="submission" date="2018-08" db="EMBL/GenBank/DDBJ databases">
        <authorList>
            <person name="Guldener U."/>
        </authorList>
    </citation>
    <scope>NUCLEOTIDE SEQUENCE</scope>
    <source>
        <strain evidence="4">UB2</strain>
    </source>
</reference>
<dbReference type="Proteomes" id="UP000179920">
    <property type="component" value="Chromosome XI"/>
</dbReference>
<reference evidence="5" key="2">
    <citation type="submission" date="2016-04" db="EMBL/GenBank/DDBJ databases">
        <authorList>
            <person name="Guldener U."/>
            <person name="Guldener U."/>
        </authorList>
    </citation>
    <scope>NUCLEOTIDE SEQUENCE [LARGE SCALE GENOMIC DNA]</scope>
    <source>
        <strain evidence="5">UB2112</strain>
    </source>
</reference>
<evidence type="ECO:0008006" key="7">
    <source>
        <dbReference type="Google" id="ProtNLM"/>
    </source>
</evidence>